<organism evidence="2 3">
    <name type="scientific">Papaver atlanticum</name>
    <dbReference type="NCBI Taxonomy" id="357466"/>
    <lineage>
        <taxon>Eukaryota</taxon>
        <taxon>Viridiplantae</taxon>
        <taxon>Streptophyta</taxon>
        <taxon>Embryophyta</taxon>
        <taxon>Tracheophyta</taxon>
        <taxon>Spermatophyta</taxon>
        <taxon>Magnoliopsida</taxon>
        <taxon>Ranunculales</taxon>
        <taxon>Papaveraceae</taxon>
        <taxon>Papaveroideae</taxon>
        <taxon>Papaver</taxon>
    </lineage>
</organism>
<name>A0AAD4T7P3_9MAGN</name>
<evidence type="ECO:0000313" key="2">
    <source>
        <dbReference type="EMBL" id="KAI3945826.1"/>
    </source>
</evidence>
<keyword evidence="1" id="KW-0732">Signal</keyword>
<proteinExistence type="predicted"/>
<feature type="chain" id="PRO_5042138469" evidence="1">
    <location>
        <begin position="34"/>
        <end position="266"/>
    </location>
</feature>
<sequence length="266" mass="28686">MSITKGRSPGILAASHLLVLLICLSVCTKIASAYWENVCYPGEIYVERNFNPANTCDVCTNWCSSQCSGMRGLVVKNPCGVFSSIQFVNCQCCCRLPSSPPIPVPAPPTPPNFSEDNDLNICTSGQKYIQIADTVSTTCSQKSLCEKRCNAQGLTSVRDECFGHFDVQQTEYTWLEQCCCVPPSPPPPTPSPPPPPPPSNICELPSAQYFQLRGSCGDCQVNCKSICSALGGSVERSRCTSRLLLFSGPCQCCCNTPPPPPCILNP</sequence>
<feature type="signal peptide" evidence="1">
    <location>
        <begin position="1"/>
        <end position="33"/>
    </location>
</feature>
<dbReference type="Proteomes" id="UP001202328">
    <property type="component" value="Unassembled WGS sequence"/>
</dbReference>
<comment type="caution">
    <text evidence="2">The sequence shown here is derived from an EMBL/GenBank/DDBJ whole genome shotgun (WGS) entry which is preliminary data.</text>
</comment>
<accession>A0AAD4T7P3</accession>
<dbReference type="EMBL" id="JAJJMB010003726">
    <property type="protein sequence ID" value="KAI3945826.1"/>
    <property type="molecule type" value="Genomic_DNA"/>
</dbReference>
<protein>
    <submittedName>
        <fullName evidence="2">Uncharacterized protein</fullName>
    </submittedName>
</protein>
<evidence type="ECO:0000256" key="1">
    <source>
        <dbReference type="SAM" id="SignalP"/>
    </source>
</evidence>
<evidence type="ECO:0000313" key="3">
    <source>
        <dbReference type="Proteomes" id="UP001202328"/>
    </source>
</evidence>
<dbReference type="AlphaFoldDB" id="A0AAD4T7P3"/>
<keyword evidence="3" id="KW-1185">Reference proteome</keyword>
<gene>
    <name evidence="2" type="ORF">MKW98_023100</name>
</gene>
<reference evidence="2" key="1">
    <citation type="submission" date="2022-04" db="EMBL/GenBank/DDBJ databases">
        <title>A functionally conserved STORR gene fusion in Papaver species that diverged 16.8 million years ago.</title>
        <authorList>
            <person name="Catania T."/>
        </authorList>
    </citation>
    <scope>NUCLEOTIDE SEQUENCE</scope>
    <source>
        <strain evidence="2">S-188037</strain>
    </source>
</reference>